<accession>A0ABV7AAE7</accession>
<keyword evidence="3" id="KW-0812">Transmembrane</keyword>
<dbReference type="InterPro" id="IPR006668">
    <property type="entry name" value="Mg_transptr_MgtE_intracell_dom"/>
</dbReference>
<reference evidence="6" key="1">
    <citation type="journal article" date="2019" name="Int. J. Syst. Evol. Microbiol.">
        <title>The Global Catalogue of Microorganisms (GCM) 10K type strain sequencing project: providing services to taxonomists for standard genome sequencing and annotation.</title>
        <authorList>
            <consortium name="The Broad Institute Genomics Platform"/>
            <consortium name="The Broad Institute Genome Sequencing Center for Infectious Disease"/>
            <person name="Wu L."/>
            <person name="Ma J."/>
        </authorList>
    </citation>
    <scope>NUCLEOTIDE SEQUENCE [LARGE SCALE GENOMIC DNA]</scope>
    <source>
        <strain evidence="6">KCTC 13193</strain>
    </source>
</reference>
<feature type="domain" description="Magnesium transporter MgtE intracellular" evidence="4">
    <location>
        <begin position="134"/>
        <end position="186"/>
    </location>
</feature>
<dbReference type="Proteomes" id="UP001595387">
    <property type="component" value="Unassembled WGS sequence"/>
</dbReference>
<dbReference type="Pfam" id="PF03448">
    <property type="entry name" value="MgtE_N"/>
    <property type="match status" value="1"/>
</dbReference>
<evidence type="ECO:0000259" key="4">
    <source>
        <dbReference type="Pfam" id="PF03448"/>
    </source>
</evidence>
<evidence type="ECO:0000256" key="3">
    <source>
        <dbReference type="SAM" id="Phobius"/>
    </source>
</evidence>
<dbReference type="EMBL" id="JBHRRZ010000040">
    <property type="protein sequence ID" value="MFC2950107.1"/>
    <property type="molecule type" value="Genomic_DNA"/>
</dbReference>
<evidence type="ECO:0000313" key="5">
    <source>
        <dbReference type="EMBL" id="MFC2950107.1"/>
    </source>
</evidence>
<sequence length="190" mass="20941">MEKKQGTKRQHPILTFFFVVVVPLAVLTVIGLGIAAAAGVDVTGWIKEKAGRVAGTPQLEEKTETPTPADQQQMDSVIADKDEEIEQLNEEISGLEFDLAQLKQEILQLEKNQERQPSQNEEAGGDNADDISKSFRNMDEDQAAAIMESMETSSAVLILEDLSSKERGRILGEITPERAAELTQLMMEND</sequence>
<dbReference type="InterPro" id="IPR038076">
    <property type="entry name" value="MgtE_N_sf"/>
</dbReference>
<gene>
    <name evidence="5" type="ORF">ACFODW_17430</name>
</gene>
<feature type="region of interest" description="Disordered" evidence="2">
    <location>
        <begin position="112"/>
        <end position="133"/>
    </location>
</feature>
<proteinExistence type="predicted"/>
<name>A0ABV7AAE7_9BACI</name>
<protein>
    <submittedName>
        <fullName evidence="5">MotE family protein</fullName>
    </submittedName>
</protein>
<feature type="transmembrane region" description="Helical" evidence="3">
    <location>
        <begin position="12"/>
        <end position="38"/>
    </location>
</feature>
<dbReference type="SUPFAM" id="SSF158791">
    <property type="entry name" value="MgtE N-terminal domain-like"/>
    <property type="match status" value="1"/>
</dbReference>
<dbReference type="Gene3D" id="1.25.60.10">
    <property type="entry name" value="MgtE N-terminal domain-like"/>
    <property type="match status" value="1"/>
</dbReference>
<keyword evidence="1" id="KW-0175">Coiled coil</keyword>
<organism evidence="5 6">
    <name type="scientific">Virgibacillus sediminis</name>
    <dbReference type="NCBI Taxonomy" id="202260"/>
    <lineage>
        <taxon>Bacteria</taxon>
        <taxon>Bacillati</taxon>
        <taxon>Bacillota</taxon>
        <taxon>Bacilli</taxon>
        <taxon>Bacillales</taxon>
        <taxon>Bacillaceae</taxon>
        <taxon>Virgibacillus</taxon>
    </lineage>
</organism>
<feature type="coiled-coil region" evidence="1">
    <location>
        <begin position="71"/>
        <end position="112"/>
    </location>
</feature>
<dbReference type="RefSeq" id="WP_390308107.1">
    <property type="nucleotide sequence ID" value="NZ_JBHRRZ010000040.1"/>
</dbReference>
<keyword evidence="3" id="KW-1133">Transmembrane helix</keyword>
<comment type="caution">
    <text evidence="5">The sequence shown here is derived from an EMBL/GenBank/DDBJ whole genome shotgun (WGS) entry which is preliminary data.</text>
</comment>
<evidence type="ECO:0000256" key="1">
    <source>
        <dbReference type="SAM" id="Coils"/>
    </source>
</evidence>
<evidence type="ECO:0000256" key="2">
    <source>
        <dbReference type="SAM" id="MobiDB-lite"/>
    </source>
</evidence>
<keyword evidence="6" id="KW-1185">Reference proteome</keyword>
<keyword evidence="3" id="KW-0472">Membrane</keyword>
<evidence type="ECO:0000313" key="6">
    <source>
        <dbReference type="Proteomes" id="UP001595387"/>
    </source>
</evidence>